<feature type="region of interest" description="Disordered" evidence="1">
    <location>
        <begin position="155"/>
        <end position="176"/>
    </location>
</feature>
<keyword evidence="3" id="KW-1185">Reference proteome</keyword>
<reference evidence="2" key="2">
    <citation type="submission" date="2025-09" db="UniProtKB">
        <authorList>
            <consortium name="Ensembl"/>
        </authorList>
    </citation>
    <scope>IDENTIFICATION</scope>
</reference>
<dbReference type="GeneTree" id="ENSGT00940000174324"/>
<evidence type="ECO:0000256" key="1">
    <source>
        <dbReference type="SAM" id="MobiDB-lite"/>
    </source>
</evidence>
<name>A0A3Q3ALF9_KRYMA</name>
<feature type="compositionally biased region" description="Basic and acidic residues" evidence="1">
    <location>
        <begin position="166"/>
        <end position="176"/>
    </location>
</feature>
<evidence type="ECO:0000313" key="2">
    <source>
        <dbReference type="Ensembl" id="ENSKMAP00000012249.1"/>
    </source>
</evidence>
<dbReference type="Ensembl" id="ENSKMAT00000012433.1">
    <property type="protein sequence ID" value="ENSKMAP00000012249.1"/>
    <property type="gene ID" value="ENSKMAG00000009196.1"/>
</dbReference>
<dbReference type="Proteomes" id="UP000264800">
    <property type="component" value="Unplaced"/>
</dbReference>
<dbReference type="AlphaFoldDB" id="A0A3Q3ALF9"/>
<accession>A0A3Q3ALF9</accession>
<organism evidence="2 3">
    <name type="scientific">Kryptolebias marmoratus</name>
    <name type="common">Mangrove killifish</name>
    <name type="synonym">Rivulus marmoratus</name>
    <dbReference type="NCBI Taxonomy" id="37003"/>
    <lineage>
        <taxon>Eukaryota</taxon>
        <taxon>Metazoa</taxon>
        <taxon>Chordata</taxon>
        <taxon>Craniata</taxon>
        <taxon>Vertebrata</taxon>
        <taxon>Euteleostomi</taxon>
        <taxon>Actinopterygii</taxon>
        <taxon>Neopterygii</taxon>
        <taxon>Teleostei</taxon>
        <taxon>Neoteleostei</taxon>
        <taxon>Acanthomorphata</taxon>
        <taxon>Ovalentaria</taxon>
        <taxon>Atherinomorphae</taxon>
        <taxon>Cyprinodontiformes</taxon>
        <taxon>Rivulidae</taxon>
        <taxon>Kryptolebias</taxon>
    </lineage>
</organism>
<evidence type="ECO:0000313" key="3">
    <source>
        <dbReference type="Proteomes" id="UP000264800"/>
    </source>
</evidence>
<reference evidence="2" key="1">
    <citation type="submission" date="2025-08" db="UniProtKB">
        <authorList>
            <consortium name="Ensembl"/>
        </authorList>
    </citation>
    <scope>IDENTIFICATION</scope>
</reference>
<protein>
    <submittedName>
        <fullName evidence="2">Uncharacterized LOC108237736</fullName>
    </submittedName>
</protein>
<proteinExistence type="predicted"/>
<sequence>MDVRKHVLSAGKAVLDMVEREWQPLSAGELEHRLDQALEEILEADLLAQYISELLQSSKSRTRLAGRACLSLSHTVLLSLSLLSERISYRSVSHRFQLEKGNIHRIFSSFCQRVNALAEEELFPFSSLLEKAEQEEGVPRVLGVLGHTQIPIRLPGGKLAPENEAPVEKRMKKDAR</sequence>